<dbReference type="EMBL" id="KR029589">
    <property type="protein sequence ID" value="AKH47223.1"/>
    <property type="molecule type" value="Genomic_DNA"/>
</dbReference>
<accession>A0A0F7L6N4</accession>
<evidence type="ECO:0000256" key="1">
    <source>
        <dbReference type="SAM" id="MobiDB-lite"/>
    </source>
</evidence>
<reference evidence="2" key="2">
    <citation type="submission" date="2015-03" db="EMBL/GenBank/DDBJ databases">
        <authorList>
            <person name="Chow C.-E.T."/>
            <person name="Winget D.M."/>
            <person name="White R.A.III."/>
            <person name="Hallam S.J."/>
            <person name="Suttle C.A."/>
        </authorList>
    </citation>
    <scope>NUCLEOTIDE SEQUENCE</scope>
    <source>
        <strain evidence="2">Anoxic2_5</strain>
    </source>
</reference>
<evidence type="ECO:0000313" key="2">
    <source>
        <dbReference type="EMBL" id="AKH47223.1"/>
    </source>
</evidence>
<organism evidence="2">
    <name type="scientific">uncultured marine virus</name>
    <dbReference type="NCBI Taxonomy" id="186617"/>
    <lineage>
        <taxon>Viruses</taxon>
        <taxon>environmental samples</taxon>
    </lineage>
</organism>
<reference evidence="2" key="1">
    <citation type="journal article" date="2015" name="Front. Microbiol.">
        <title>Combining genomic sequencing methods to explore viral diversity and reveal potential virus-host interactions.</title>
        <authorList>
            <person name="Chow C.E."/>
            <person name="Winget D.M."/>
            <person name="White R.A.III."/>
            <person name="Hallam S.J."/>
            <person name="Suttle C.A."/>
        </authorList>
    </citation>
    <scope>NUCLEOTIDE SEQUENCE</scope>
    <source>
        <strain evidence="2">Anoxic2_5</strain>
    </source>
</reference>
<protein>
    <submittedName>
        <fullName evidence="2">Uncharacterized protein</fullName>
    </submittedName>
</protein>
<name>A0A0F7L6N4_9VIRU</name>
<feature type="region of interest" description="Disordered" evidence="1">
    <location>
        <begin position="1"/>
        <end position="27"/>
    </location>
</feature>
<sequence>MKCEGPHEWADPLPLQRGQVTHTLRGGGRPVGFQGLGWVMVSPRRGPERGRGGRRRWSALAAIGG</sequence>
<proteinExistence type="predicted"/>
<feature type="compositionally biased region" description="Basic and acidic residues" evidence="1">
    <location>
        <begin position="1"/>
        <end position="10"/>
    </location>
</feature>